<dbReference type="InterPro" id="IPR006016">
    <property type="entry name" value="UspA"/>
</dbReference>
<evidence type="ECO:0000256" key="1">
    <source>
        <dbReference type="ARBA" id="ARBA00008791"/>
    </source>
</evidence>
<comment type="similarity">
    <text evidence="1">Belongs to the universal stress protein A family.</text>
</comment>
<evidence type="ECO:0000259" key="2">
    <source>
        <dbReference type="Pfam" id="PF00582"/>
    </source>
</evidence>
<proteinExistence type="inferred from homology"/>
<dbReference type="Gene3D" id="3.40.50.12370">
    <property type="match status" value="1"/>
</dbReference>
<dbReference type="Pfam" id="PF00582">
    <property type="entry name" value="Usp"/>
    <property type="match status" value="1"/>
</dbReference>
<dbReference type="RefSeq" id="WP_081267714.1">
    <property type="nucleotide sequence ID" value="NZ_LVHG01000037.1"/>
</dbReference>
<dbReference type="InterPro" id="IPR006015">
    <property type="entry name" value="Universal_stress_UspA"/>
</dbReference>
<sequence>MNFKTILVHLDHSLRSPARAAMAARWARAHESHLVGLLPSGLYDGIIPAGAIATGMTDYIAESSDYLRRRAEAVAREFRTDIARSGPLSYEVRMVDDVAADAVVRYGRASDLVVLGQSDASNRGDTTTRGLAEDVLMEVGRPVLVVPSAGVFEGRPRTIVAAWDGSRESAVALRSALPALRQAARVTLISLRHPHDEDNTQRLLLSDMIQFLLRHGVQARAESEVTEIDIADALLSRLSDLGADLLVMGGYGHSRLRERVLGGVTRQILEQMTVPVLIAH</sequence>
<dbReference type="Proteomes" id="UP000077852">
    <property type="component" value="Unassembled WGS sequence"/>
</dbReference>
<dbReference type="PRINTS" id="PR01438">
    <property type="entry name" value="UNVRSLSTRESS"/>
</dbReference>
<dbReference type="SUPFAM" id="SSF52402">
    <property type="entry name" value="Adenine nucleotide alpha hydrolases-like"/>
    <property type="match status" value="2"/>
</dbReference>
<evidence type="ECO:0000313" key="3">
    <source>
        <dbReference type="EMBL" id="OAK64586.1"/>
    </source>
</evidence>
<name>A0AA91DP75_VARPD</name>
<dbReference type="PANTHER" id="PTHR46268:SF15">
    <property type="entry name" value="UNIVERSAL STRESS PROTEIN HP_0031"/>
    <property type="match status" value="1"/>
</dbReference>
<dbReference type="CDD" id="cd00293">
    <property type="entry name" value="USP-like"/>
    <property type="match status" value="1"/>
</dbReference>
<reference evidence="3 4" key="1">
    <citation type="submission" date="2016-03" db="EMBL/GenBank/DDBJ databases">
        <title>Genome sequence of Variovorax paradoxus KB5.</title>
        <authorList>
            <person name="Jeong H."/>
            <person name="Hong C.E."/>
            <person name="Jo S.H."/>
            <person name="Park J.M."/>
        </authorList>
    </citation>
    <scope>NUCLEOTIDE SEQUENCE [LARGE SCALE GENOMIC DNA]</scope>
    <source>
        <strain evidence="3 4">KB5</strain>
    </source>
</reference>
<gene>
    <name evidence="3" type="ORF">A3K87_14495</name>
</gene>
<organism evidence="3 4">
    <name type="scientific">Variovorax paradoxus</name>
    <dbReference type="NCBI Taxonomy" id="34073"/>
    <lineage>
        <taxon>Bacteria</taxon>
        <taxon>Pseudomonadati</taxon>
        <taxon>Pseudomonadota</taxon>
        <taxon>Betaproteobacteria</taxon>
        <taxon>Burkholderiales</taxon>
        <taxon>Comamonadaceae</taxon>
        <taxon>Variovorax</taxon>
    </lineage>
</organism>
<comment type="caution">
    <text evidence="3">The sequence shown here is derived from an EMBL/GenBank/DDBJ whole genome shotgun (WGS) entry which is preliminary data.</text>
</comment>
<evidence type="ECO:0000313" key="4">
    <source>
        <dbReference type="Proteomes" id="UP000077852"/>
    </source>
</evidence>
<dbReference type="AlphaFoldDB" id="A0AA91DP75"/>
<feature type="domain" description="UspA" evidence="2">
    <location>
        <begin position="157"/>
        <end position="279"/>
    </location>
</feature>
<dbReference type="PANTHER" id="PTHR46268">
    <property type="entry name" value="STRESS RESPONSE PROTEIN NHAX"/>
    <property type="match status" value="1"/>
</dbReference>
<protein>
    <submittedName>
        <fullName evidence="3">Universal stress protein UspA</fullName>
    </submittedName>
</protein>
<dbReference type="EMBL" id="LVHG01000037">
    <property type="protein sequence ID" value="OAK64586.1"/>
    <property type="molecule type" value="Genomic_DNA"/>
</dbReference>
<accession>A0AA91DP75</accession>